<evidence type="ECO:0000313" key="2">
    <source>
        <dbReference type="EMBL" id="SMO76540.1"/>
    </source>
</evidence>
<organism evidence="2 3">
    <name type="scientific">Geodermatophilus aquaeductus</name>
    <dbReference type="NCBI Taxonomy" id="1564161"/>
    <lineage>
        <taxon>Bacteria</taxon>
        <taxon>Bacillati</taxon>
        <taxon>Actinomycetota</taxon>
        <taxon>Actinomycetes</taxon>
        <taxon>Geodermatophilales</taxon>
        <taxon>Geodermatophilaceae</taxon>
        <taxon>Geodermatophilus</taxon>
    </lineage>
</organism>
<dbReference type="RefSeq" id="WP_142458638.1">
    <property type="nucleotide sequence ID" value="NZ_FXTJ01000004.1"/>
</dbReference>
<keyword evidence="3" id="KW-1185">Reference proteome</keyword>
<evidence type="ECO:0000259" key="1">
    <source>
        <dbReference type="Pfam" id="PF14065"/>
    </source>
</evidence>
<feature type="domain" description="Pvc16 N-terminal" evidence="1">
    <location>
        <begin position="10"/>
        <end position="205"/>
    </location>
</feature>
<accession>A0A521E079</accession>
<dbReference type="EMBL" id="FXTJ01000004">
    <property type="protein sequence ID" value="SMO76540.1"/>
    <property type="molecule type" value="Genomic_DNA"/>
</dbReference>
<dbReference type="AlphaFoldDB" id="A0A521E079"/>
<gene>
    <name evidence="2" type="ORF">SAMN06273567_10412</name>
</gene>
<protein>
    <recommendedName>
        <fullName evidence="1">Pvc16 N-terminal domain-containing protein</fullName>
    </recommendedName>
</protein>
<evidence type="ECO:0000313" key="3">
    <source>
        <dbReference type="Proteomes" id="UP000317484"/>
    </source>
</evidence>
<dbReference type="Pfam" id="PF14065">
    <property type="entry name" value="Pvc16_N"/>
    <property type="match status" value="1"/>
</dbReference>
<name>A0A521E079_9ACTN</name>
<proteinExistence type="predicted"/>
<reference evidence="2 3" key="1">
    <citation type="submission" date="2017-05" db="EMBL/GenBank/DDBJ databases">
        <authorList>
            <person name="Varghese N."/>
            <person name="Submissions S."/>
        </authorList>
    </citation>
    <scope>NUCLEOTIDE SEQUENCE [LARGE SCALE GENOMIC DNA]</scope>
    <source>
        <strain evidence="2 3">DSM 46834</strain>
    </source>
</reference>
<sequence length="425" mass="44868">MSNSLSVAMVTAALSRILSEALPLVPGGGVENARVTTLRPDMLASVDGEARGINVFLYEVVSNGSWTAANLPTRRPDGTVLARPQQALDLHYLLTFSGDESALEPQRMLGVAITTLTARPVLSRELVRDLIERATQADPTTWERFSDLADQVDVVRFTLLPLNLEELSKLWSTFFQAPYRLSVAFHAAVVLLEDDLAPAPALPVLNRGVDVAALNIPSITRVIADAAATDPLLPGTTLRIEGRRLRGPFVTRVRLDGVEVLVPEDQATGTRLVVPLPAGVTAGVRGVQVVHPRMVGTPPVERGGAASQAAPILVRPVVAGPVTTAPGGPDVVEVTVPLIPPVGVRQHVVLTLNEHHPPDGETGRAYAFVAPPLDPAGPATADAVTVPVTGVTAGEYLVRVQVDGAESILTPGADGRYDQPRVSIP</sequence>
<dbReference type="Proteomes" id="UP000317484">
    <property type="component" value="Unassembled WGS sequence"/>
</dbReference>
<dbReference type="InterPro" id="IPR025351">
    <property type="entry name" value="Pvc16_N"/>
</dbReference>